<protein>
    <submittedName>
        <fullName evidence="2">Uncharacterized protein</fullName>
    </submittedName>
</protein>
<comment type="caution">
    <text evidence="2">The sequence shown here is derived from an EMBL/GenBank/DDBJ whole genome shotgun (WGS) entry which is preliminary data.</text>
</comment>
<keyword evidence="3" id="KW-1185">Reference proteome</keyword>
<feature type="region of interest" description="Disordered" evidence="1">
    <location>
        <begin position="58"/>
        <end position="78"/>
    </location>
</feature>
<gene>
    <name evidence="2" type="ORF">H7344_04625</name>
</gene>
<dbReference type="EMBL" id="JACMYC010000002">
    <property type="protein sequence ID" value="MBC2959574.1"/>
    <property type="molecule type" value="Genomic_DNA"/>
</dbReference>
<reference evidence="2 3" key="1">
    <citation type="submission" date="2020-08" db="EMBL/GenBank/DDBJ databases">
        <title>novel species in genus Nocardioides.</title>
        <authorList>
            <person name="Zhang G."/>
        </authorList>
    </citation>
    <scope>NUCLEOTIDE SEQUENCE [LARGE SCALE GENOMIC DNA]</scope>
    <source>
        <strain evidence="2 3">SC8A-24</strain>
    </source>
</reference>
<proteinExistence type="predicted"/>
<evidence type="ECO:0000256" key="1">
    <source>
        <dbReference type="SAM" id="MobiDB-lite"/>
    </source>
</evidence>
<sequence length="118" mass="12434">MDTPVELYLGGRFVRTLPNAEASDRAAWAVCPEGGSYAGRTCPFSAVDRLAGTPRVAVSSEEPRHPCAHPVPLPGAGPGRSVTLQPDVSLTCVDWFAVQLVVNDVGQVTTVNLVHAEP</sequence>
<name>A0ABR6U6I0_9ACTN</name>
<evidence type="ECO:0000313" key="2">
    <source>
        <dbReference type="EMBL" id="MBC2959574.1"/>
    </source>
</evidence>
<accession>A0ABR6U6I0</accession>
<dbReference type="Proteomes" id="UP000604001">
    <property type="component" value="Unassembled WGS sequence"/>
</dbReference>
<organism evidence="2 3">
    <name type="scientific">Nocardioides deserti</name>
    <dbReference type="NCBI Taxonomy" id="1588644"/>
    <lineage>
        <taxon>Bacteria</taxon>
        <taxon>Bacillati</taxon>
        <taxon>Actinomycetota</taxon>
        <taxon>Actinomycetes</taxon>
        <taxon>Propionibacteriales</taxon>
        <taxon>Nocardioidaceae</taxon>
        <taxon>Nocardioides</taxon>
    </lineage>
</organism>
<evidence type="ECO:0000313" key="3">
    <source>
        <dbReference type="Proteomes" id="UP000604001"/>
    </source>
</evidence>